<evidence type="ECO:0000313" key="2">
    <source>
        <dbReference type="EMBL" id="MDN3687333.1"/>
    </source>
</evidence>
<proteinExistence type="predicted"/>
<dbReference type="RefSeq" id="WP_163386600.1">
    <property type="nucleotide sequence ID" value="NZ_JAUFQS010000005.1"/>
</dbReference>
<comment type="caution">
    <text evidence="2">The sequence shown here is derived from an EMBL/GenBank/DDBJ whole genome shotgun (WGS) entry which is preliminary data.</text>
</comment>
<keyword evidence="1" id="KW-0732">Signal</keyword>
<feature type="signal peptide" evidence="1">
    <location>
        <begin position="1"/>
        <end position="23"/>
    </location>
</feature>
<dbReference type="PROSITE" id="PS51257">
    <property type="entry name" value="PROKAR_LIPOPROTEIN"/>
    <property type="match status" value="1"/>
</dbReference>
<sequence length="144" mass="15541">MKKIINKFAILGVVISVFSCVEAEDLATPNVAAPVLVVLEGNEFDAATGVAVSGSFYELDKSGILDRNIGIDSIPVSGLEVTVFIDQTNEIGTLTTDSQGKILFENPWTTLGLSEPSSGSQIRLEFAGSYNDIAFRKYHNVRVR</sequence>
<gene>
    <name evidence="2" type="ORF">QWZ15_05810</name>
</gene>
<name>A0ABT8C6B6_9BACT</name>
<reference evidence="3" key="1">
    <citation type="journal article" date="2019" name="Int. J. Syst. Evol. Microbiol.">
        <title>The Global Catalogue of Microorganisms (GCM) 10K type strain sequencing project: providing services to taxonomists for standard genome sequencing and annotation.</title>
        <authorList>
            <consortium name="The Broad Institute Genomics Platform"/>
            <consortium name="The Broad Institute Genome Sequencing Center for Infectious Disease"/>
            <person name="Wu L."/>
            <person name="Ma J."/>
        </authorList>
    </citation>
    <scope>NUCLEOTIDE SEQUENCE [LARGE SCALE GENOMIC DNA]</scope>
    <source>
        <strain evidence="3">CECT 7706</strain>
    </source>
</reference>
<keyword evidence="3" id="KW-1185">Reference proteome</keyword>
<dbReference type="EMBL" id="JAUFQS010000005">
    <property type="protein sequence ID" value="MDN3687333.1"/>
    <property type="molecule type" value="Genomic_DNA"/>
</dbReference>
<evidence type="ECO:0000256" key="1">
    <source>
        <dbReference type="SAM" id="SignalP"/>
    </source>
</evidence>
<organism evidence="2 3">
    <name type="scientific">Cyclobacterium jeungdonense</name>
    <dbReference type="NCBI Taxonomy" id="708087"/>
    <lineage>
        <taxon>Bacteria</taxon>
        <taxon>Pseudomonadati</taxon>
        <taxon>Bacteroidota</taxon>
        <taxon>Cytophagia</taxon>
        <taxon>Cytophagales</taxon>
        <taxon>Cyclobacteriaceae</taxon>
        <taxon>Cyclobacterium</taxon>
    </lineage>
</organism>
<protein>
    <submittedName>
        <fullName evidence="2">Uncharacterized protein</fullName>
    </submittedName>
</protein>
<dbReference type="Proteomes" id="UP001236663">
    <property type="component" value="Unassembled WGS sequence"/>
</dbReference>
<accession>A0ABT8C6B6</accession>
<feature type="chain" id="PRO_5047413583" evidence="1">
    <location>
        <begin position="24"/>
        <end position="144"/>
    </location>
</feature>
<evidence type="ECO:0000313" key="3">
    <source>
        <dbReference type="Proteomes" id="UP001236663"/>
    </source>
</evidence>